<feature type="region of interest" description="Disordered" evidence="1">
    <location>
        <begin position="69"/>
        <end position="96"/>
    </location>
</feature>
<accession>A0A2S4PJC5</accession>
<dbReference type="OrthoDB" id="1728974at2759"/>
<name>A0A2S4PJC5_9PEZI</name>
<evidence type="ECO:0000259" key="2">
    <source>
        <dbReference type="Pfam" id="PF14214"/>
    </source>
</evidence>
<gene>
    <name evidence="3" type="ORF">EPUL_005537</name>
</gene>
<evidence type="ECO:0000313" key="3">
    <source>
        <dbReference type="EMBL" id="POS82131.1"/>
    </source>
</evidence>
<dbReference type="Pfam" id="PF14214">
    <property type="entry name" value="Helitron_like_N"/>
    <property type="match status" value="1"/>
</dbReference>
<organism evidence="3 4">
    <name type="scientific">Erysiphe pulchra</name>
    <dbReference type="NCBI Taxonomy" id="225359"/>
    <lineage>
        <taxon>Eukaryota</taxon>
        <taxon>Fungi</taxon>
        <taxon>Dikarya</taxon>
        <taxon>Ascomycota</taxon>
        <taxon>Pezizomycotina</taxon>
        <taxon>Leotiomycetes</taxon>
        <taxon>Erysiphales</taxon>
        <taxon>Erysiphaceae</taxon>
        <taxon>Erysiphe</taxon>
    </lineage>
</organism>
<dbReference type="PANTHER" id="PTHR10492">
    <property type="match status" value="1"/>
</dbReference>
<dbReference type="EMBL" id="PEDP01004090">
    <property type="protein sequence ID" value="POS82131.1"/>
    <property type="molecule type" value="Genomic_DNA"/>
</dbReference>
<keyword evidence="4" id="KW-1185">Reference proteome</keyword>
<evidence type="ECO:0000313" key="4">
    <source>
        <dbReference type="Proteomes" id="UP000237438"/>
    </source>
</evidence>
<reference evidence="3 4" key="1">
    <citation type="submission" date="2017-10" db="EMBL/GenBank/DDBJ databases">
        <title>Development of genomic resources for the powdery mildew, Erysiphe pulchra.</title>
        <authorList>
            <person name="Wadl P.A."/>
            <person name="Mack B.M."/>
            <person name="Moore G."/>
            <person name="Beltz S.B."/>
        </authorList>
    </citation>
    <scope>NUCLEOTIDE SEQUENCE [LARGE SCALE GENOMIC DNA]</scope>
    <source>
        <strain evidence="3">Cflorida</strain>
    </source>
</reference>
<proteinExistence type="predicted"/>
<feature type="non-terminal residue" evidence="3">
    <location>
        <position position="761"/>
    </location>
</feature>
<dbReference type="InterPro" id="IPR025476">
    <property type="entry name" value="Helitron_helicase-like"/>
</dbReference>
<dbReference type="STRING" id="225359.A0A2S4PJC5"/>
<dbReference type="PANTHER" id="PTHR10492:SF57">
    <property type="entry name" value="ATP-DEPENDENT DNA HELICASE"/>
    <property type="match status" value="1"/>
</dbReference>
<dbReference type="AlphaFoldDB" id="A0A2S4PJC5"/>
<protein>
    <recommendedName>
        <fullName evidence="2">Helitron helicase-like domain-containing protein</fullName>
    </recommendedName>
</protein>
<feature type="non-terminal residue" evidence="3">
    <location>
        <position position="1"/>
    </location>
</feature>
<feature type="domain" description="Helitron helicase-like" evidence="2">
    <location>
        <begin position="150"/>
        <end position="336"/>
    </location>
</feature>
<sequence>KMDTEDLFNEFWEDFNTFELSHFKMLARDVIRPLRHFLRDHGAWVRNERTYATAKSLYDCTRSEKNIWLDQGHDSENPSAEKNENNTKTEPISFNPAKYNQTQKHPEPHQNHKDIANLTRTYNDEIKVLGDNVEESSEGNRGGSVSARQYYRYHLFSRRDSPSSPNKFNTLIHGERLFQQLCCDMYAYVDDSVLLWHRLNQDTIRFDLYSGVIDALCRDQSTNEIGKPVILSASYHGGDRHTDKCYQNTMAITRTIGKPALFITFTANPYWPEITRCLEHGQTPDARPDVVAIVFKLKLDSLLHDLKDRNIFGKCVGDVYTIEYQKRGLPHAHILLYLHMDDLPNFAELVDELISAQILTDDPVLAEIVKSQMVHGPCGVDHSNSPCFRDGKCSKAYPKRWCEATILREDSYSEYARPNNGVTWEKNGFVFDNRWVVPYNPFLTKKYNAHINVKVAQGINAIKYMAKYIYKGSDRATLELQNQYDKIAMTVQGRYISPVQAVWRLMAYTTHEEKPAIILLPFHLEGRHRVNFSVRLTDEQLAAAIRSQSSVFLDWMAYNAQHADGRDLLYTDFPFFYTHTKIEGGIREERAGAQSYRDLYTINGTTYDCPSAACRALGLTFDDSDWISLFDEVKDSSPANSLRQTFASALAHSQVIDPQSIWDRFKNFFSDDCARRIQNLGDRFNPPPSNWTEEEKVHDYGLWLLGDNLRDSGLDWTNARLARPSHDWTIREDNTLIANALNYNQEEERIQHSESISMFSS</sequence>
<dbReference type="Proteomes" id="UP000237438">
    <property type="component" value="Unassembled WGS sequence"/>
</dbReference>
<evidence type="ECO:0000256" key="1">
    <source>
        <dbReference type="SAM" id="MobiDB-lite"/>
    </source>
</evidence>
<comment type="caution">
    <text evidence="3">The sequence shown here is derived from an EMBL/GenBank/DDBJ whole genome shotgun (WGS) entry which is preliminary data.</text>
</comment>
<feature type="compositionally biased region" description="Basic and acidic residues" evidence="1">
    <location>
        <begin position="69"/>
        <end position="87"/>
    </location>
</feature>